<dbReference type="KEGG" id="cha:CHAB381_1001"/>
<keyword evidence="2" id="KW-1185">Reference proteome</keyword>
<dbReference type="HOGENOM" id="CLU_114054_0_0_7"/>
<organism evidence="1 2">
    <name type="scientific">Campylobacter hominis (strain ATCC BAA-381 / DSM 21671 / CCUG 45161 / LMG 19568 / NCTC 13146 / CH001A)</name>
    <dbReference type="NCBI Taxonomy" id="360107"/>
    <lineage>
        <taxon>Bacteria</taxon>
        <taxon>Pseudomonadati</taxon>
        <taxon>Campylobacterota</taxon>
        <taxon>Epsilonproteobacteria</taxon>
        <taxon>Campylobacterales</taxon>
        <taxon>Campylobacteraceae</taxon>
        <taxon>Campylobacter</taxon>
    </lineage>
</organism>
<dbReference type="Pfam" id="PF13177">
    <property type="entry name" value="DNA_pol3_delta2"/>
    <property type="match status" value="1"/>
</dbReference>
<name>A7I221_CAMHC</name>
<dbReference type="RefSeq" id="WP_012108858.1">
    <property type="nucleotide sequence ID" value="NC_009714.1"/>
</dbReference>
<dbReference type="STRING" id="360107.CHAB381_1001"/>
<dbReference type="AlphaFoldDB" id="A7I221"/>
<protein>
    <submittedName>
        <fullName evidence="1">DNA polymerase III subunit delta</fullName>
    </submittedName>
</protein>
<accession>A7I221</accession>
<sequence>MKLSHIVLTNDFENYKISLINSLGANNLRFFECDDFKVEDAKNVIAEAYIAEISEKYIIIKAQKFGIEAQNTLLKILEEPPRNIIFIIITNSLNSLLPTIRSRLLVKNFLSSKIQEPTGINFKKLTLKEALEFIDEKISLEKVGEFDKFKLRDCICQITKEALAYGINFSENELEYIDKLVYLANTNCKTHAVLTPLLLMMQEKI</sequence>
<evidence type="ECO:0000313" key="2">
    <source>
        <dbReference type="Proteomes" id="UP000002407"/>
    </source>
</evidence>
<dbReference type="Proteomes" id="UP000002407">
    <property type="component" value="Chromosome"/>
</dbReference>
<gene>
    <name evidence="1" type="ordered locus">CHAB381_1001</name>
</gene>
<dbReference type="Gene3D" id="3.40.50.300">
    <property type="entry name" value="P-loop containing nucleotide triphosphate hydrolases"/>
    <property type="match status" value="1"/>
</dbReference>
<dbReference type="NCBIfam" id="NF006296">
    <property type="entry name" value="PRK08485.1"/>
    <property type="match status" value="1"/>
</dbReference>
<dbReference type="EMBL" id="CP000776">
    <property type="protein sequence ID" value="ABS52304.1"/>
    <property type="molecule type" value="Genomic_DNA"/>
</dbReference>
<evidence type="ECO:0000313" key="1">
    <source>
        <dbReference type="EMBL" id="ABS52304.1"/>
    </source>
</evidence>
<dbReference type="InterPro" id="IPR027417">
    <property type="entry name" value="P-loop_NTPase"/>
</dbReference>
<reference evidence="2" key="1">
    <citation type="submission" date="2007-07" db="EMBL/GenBank/DDBJ databases">
        <title>Complete genome sequence of Campylobacter hominis ATCC BAA-381, a commensal isolated from the human gastrointestinal tract.</title>
        <authorList>
            <person name="Fouts D.E."/>
            <person name="Mongodin E.F."/>
            <person name="Puiu D."/>
            <person name="Sebastian Y."/>
            <person name="Miller W.G."/>
            <person name="Mandrell R.E."/>
            <person name="Nelson K.E."/>
        </authorList>
    </citation>
    <scope>NUCLEOTIDE SEQUENCE [LARGE SCALE GENOMIC DNA]</scope>
    <source>
        <strain evidence="2">ATCC BAA-381 / LMG 19568 / NCTC 13146 / CH001A</strain>
    </source>
</reference>
<dbReference type="OrthoDB" id="9811073at2"/>
<dbReference type="SUPFAM" id="SSF52540">
    <property type="entry name" value="P-loop containing nucleoside triphosphate hydrolases"/>
    <property type="match status" value="1"/>
</dbReference>
<proteinExistence type="predicted"/>
<dbReference type="eggNOG" id="COG0470">
    <property type="taxonomic scope" value="Bacteria"/>
</dbReference>